<dbReference type="Proteomes" id="UP001558713">
    <property type="component" value="Unassembled WGS sequence"/>
</dbReference>
<reference evidence="3 4" key="1">
    <citation type="submission" date="2024-04" db="EMBL/GenBank/DDBJ databases">
        <title>Genome assembly C_amara_ONT_v2.</title>
        <authorList>
            <person name="Yant L."/>
            <person name="Moore C."/>
            <person name="Slenker M."/>
        </authorList>
    </citation>
    <scope>NUCLEOTIDE SEQUENCE [LARGE SCALE GENOMIC DNA]</scope>
    <source>
        <tissue evidence="3">Leaf</tissue>
    </source>
</reference>
<feature type="domain" description="Bifunctional inhibitor/plant lipid transfer protein/seed storage helical" evidence="2">
    <location>
        <begin position="12"/>
        <end position="101"/>
    </location>
</feature>
<feature type="signal peptide" evidence="1">
    <location>
        <begin position="1"/>
        <end position="23"/>
    </location>
</feature>
<dbReference type="InterPro" id="IPR016140">
    <property type="entry name" value="Bifunc_inhib/LTP/seed_store"/>
</dbReference>
<evidence type="ECO:0000313" key="4">
    <source>
        <dbReference type="Proteomes" id="UP001558713"/>
    </source>
</evidence>
<feature type="chain" id="PRO_5044884200" evidence="1">
    <location>
        <begin position="24"/>
        <end position="105"/>
    </location>
</feature>
<dbReference type="Gene3D" id="1.10.110.10">
    <property type="entry name" value="Plant lipid-transfer and hydrophobic proteins"/>
    <property type="match status" value="1"/>
</dbReference>
<dbReference type="Pfam" id="PF14368">
    <property type="entry name" value="LTP_2"/>
    <property type="match status" value="1"/>
</dbReference>
<proteinExistence type="predicted"/>
<protein>
    <submittedName>
        <fullName evidence="3">Lipid-transfer protein DIR1</fullName>
    </submittedName>
</protein>
<dbReference type="InterPro" id="IPR036312">
    <property type="entry name" value="Bifun_inhib/LTP/seed_sf"/>
</dbReference>
<dbReference type="AlphaFoldDB" id="A0ABD0ZC39"/>
<dbReference type="PANTHER" id="PTHR33122">
    <property type="entry name" value="LIPID BINDING PROTEIN-RELATED"/>
    <property type="match status" value="1"/>
</dbReference>
<dbReference type="InterPro" id="IPR039265">
    <property type="entry name" value="DIR1-like"/>
</dbReference>
<comment type="caution">
    <text evidence="3">The sequence shown here is derived from an EMBL/GenBank/DDBJ whole genome shotgun (WGS) entry which is preliminary data.</text>
</comment>
<keyword evidence="1" id="KW-0732">Signal</keyword>
<keyword evidence="4" id="KW-1185">Reference proteome</keyword>
<gene>
    <name evidence="3" type="ORF">V5N11_028125</name>
</gene>
<dbReference type="EMBL" id="JBANAX010000828">
    <property type="protein sequence ID" value="KAL1192251.1"/>
    <property type="molecule type" value="Genomic_DNA"/>
</dbReference>
<organism evidence="3 4">
    <name type="scientific">Cardamine amara subsp. amara</name>
    <dbReference type="NCBI Taxonomy" id="228776"/>
    <lineage>
        <taxon>Eukaryota</taxon>
        <taxon>Viridiplantae</taxon>
        <taxon>Streptophyta</taxon>
        <taxon>Embryophyta</taxon>
        <taxon>Tracheophyta</taxon>
        <taxon>Spermatophyta</taxon>
        <taxon>Magnoliopsida</taxon>
        <taxon>eudicotyledons</taxon>
        <taxon>Gunneridae</taxon>
        <taxon>Pentapetalae</taxon>
        <taxon>rosids</taxon>
        <taxon>malvids</taxon>
        <taxon>Brassicales</taxon>
        <taxon>Brassicaceae</taxon>
        <taxon>Cardamineae</taxon>
        <taxon>Cardamine</taxon>
    </lineage>
</organism>
<evidence type="ECO:0000313" key="3">
    <source>
        <dbReference type="EMBL" id="KAL1192251.1"/>
    </source>
</evidence>
<evidence type="ECO:0000256" key="1">
    <source>
        <dbReference type="SAM" id="SignalP"/>
    </source>
</evidence>
<evidence type="ECO:0000259" key="2">
    <source>
        <dbReference type="Pfam" id="PF14368"/>
    </source>
</evidence>
<dbReference type="PANTHER" id="PTHR33122:SF60">
    <property type="entry name" value="LIPID-TRANSFER PROTEIN DIR1-RELATED"/>
    <property type="match status" value="1"/>
</dbReference>
<name>A0ABD0ZC39_CARAN</name>
<dbReference type="SUPFAM" id="SSF47699">
    <property type="entry name" value="Bifunctional inhibitor/lipid-transfer protein/seed storage 2S albumin"/>
    <property type="match status" value="1"/>
</dbReference>
<accession>A0ABD0ZC39</accession>
<sequence>MESNTKLVVITLVLALTLTAARGQSICGISYAGLYSCKPYVQTKNPLTTPIDPAGPCCSALKPLTKDDFQCLCKQKTKINPFVSGIDYDLATKLPEKCGILASTC</sequence>